<dbReference type="PIRSF" id="PIRSF004848">
    <property type="entry name" value="YBL036c_PLPDEIII"/>
    <property type="match status" value="1"/>
</dbReference>
<protein>
    <recommendedName>
        <fullName evidence="2">Pyridoxal phosphate homeostasis protein</fullName>
        <shortName evidence="2">PLP homeostasis protein</shortName>
    </recommendedName>
</protein>
<dbReference type="PANTHER" id="PTHR10146">
    <property type="entry name" value="PROLINE SYNTHETASE CO-TRANSCRIBED BACTERIAL HOMOLOG PROTEIN"/>
    <property type="match status" value="1"/>
</dbReference>
<dbReference type="InterPro" id="IPR029066">
    <property type="entry name" value="PLP-binding_barrel"/>
</dbReference>
<dbReference type="Gene3D" id="3.20.20.10">
    <property type="entry name" value="Alanine racemase"/>
    <property type="match status" value="1"/>
</dbReference>
<dbReference type="InterPro" id="IPR001608">
    <property type="entry name" value="Ala_racemase_N"/>
</dbReference>
<evidence type="ECO:0000256" key="4">
    <source>
        <dbReference type="RuleBase" id="RU004514"/>
    </source>
</evidence>
<gene>
    <name evidence="7" type="ORF">BECKMB1821H_GA0114242_10184</name>
    <name evidence="6" type="ORF">BECKMB1821I_GA0114274_10184</name>
</gene>
<dbReference type="HAMAP" id="MF_02087">
    <property type="entry name" value="PLP_homeostasis"/>
    <property type="match status" value="1"/>
</dbReference>
<comment type="function">
    <text evidence="2">Pyridoxal 5'-phosphate (PLP)-binding protein, which is involved in PLP homeostasis.</text>
</comment>
<accession>A0A450XN68</accession>
<dbReference type="CDD" id="cd00635">
    <property type="entry name" value="PLPDE_III_YBL036c_like"/>
    <property type="match status" value="1"/>
</dbReference>
<dbReference type="GO" id="GO:0030170">
    <property type="term" value="F:pyridoxal phosphate binding"/>
    <property type="evidence" value="ECO:0007669"/>
    <property type="project" value="UniProtKB-UniRule"/>
</dbReference>
<comment type="similarity">
    <text evidence="2 4">Belongs to the pyridoxal phosphate-binding protein YggS/PROSC family.</text>
</comment>
<dbReference type="EMBL" id="CAADFQ010000018">
    <property type="protein sequence ID" value="VFK30765.1"/>
    <property type="molecule type" value="Genomic_DNA"/>
</dbReference>
<evidence type="ECO:0000313" key="7">
    <source>
        <dbReference type="EMBL" id="VFK75225.1"/>
    </source>
</evidence>
<feature type="modified residue" description="N6-(pyridoxal phosphate)lysine" evidence="2 3">
    <location>
        <position position="36"/>
    </location>
</feature>
<evidence type="ECO:0000259" key="5">
    <source>
        <dbReference type="Pfam" id="PF01168"/>
    </source>
</evidence>
<evidence type="ECO:0000313" key="6">
    <source>
        <dbReference type="EMBL" id="VFK30765.1"/>
    </source>
</evidence>
<dbReference type="AlphaFoldDB" id="A0A450XN68"/>
<organism evidence="6">
    <name type="scientific">Candidatus Kentrum sp. MB</name>
    <dbReference type="NCBI Taxonomy" id="2138164"/>
    <lineage>
        <taxon>Bacteria</taxon>
        <taxon>Pseudomonadati</taxon>
        <taxon>Pseudomonadota</taxon>
        <taxon>Gammaproteobacteria</taxon>
        <taxon>Candidatus Kentrum</taxon>
    </lineage>
</organism>
<evidence type="ECO:0000256" key="1">
    <source>
        <dbReference type="ARBA" id="ARBA00022898"/>
    </source>
</evidence>
<dbReference type="InterPro" id="IPR011078">
    <property type="entry name" value="PyrdxlP_homeostasis"/>
</dbReference>
<reference evidence="6" key="1">
    <citation type="submission" date="2019-02" db="EMBL/GenBank/DDBJ databases">
        <authorList>
            <person name="Gruber-Vodicka R. H."/>
            <person name="Seah K. B. B."/>
        </authorList>
    </citation>
    <scope>NUCLEOTIDE SEQUENCE</scope>
    <source>
        <strain evidence="7">BECK_BZ198</strain>
        <strain evidence="6">BECK_BZ199</strain>
    </source>
</reference>
<dbReference type="PANTHER" id="PTHR10146:SF14">
    <property type="entry name" value="PYRIDOXAL PHOSPHATE HOMEOSTASIS PROTEIN"/>
    <property type="match status" value="1"/>
</dbReference>
<feature type="domain" description="Alanine racemase N-terminal" evidence="5">
    <location>
        <begin position="10"/>
        <end position="239"/>
    </location>
</feature>
<proteinExistence type="inferred from homology"/>
<dbReference type="FunFam" id="3.20.20.10:FF:000018">
    <property type="entry name" value="Pyridoxal phosphate homeostasis protein"/>
    <property type="match status" value="1"/>
</dbReference>
<dbReference type="SUPFAM" id="SSF51419">
    <property type="entry name" value="PLP-binding barrel"/>
    <property type="match status" value="1"/>
</dbReference>
<evidence type="ECO:0000256" key="2">
    <source>
        <dbReference type="HAMAP-Rule" id="MF_02087"/>
    </source>
</evidence>
<sequence>MTNQNRAVQTIRDRIAEAARHTGRSAEDITLVAVSKTKPIEEIVAAYEAGIRHFGENRVEELEEKAQALRHLQDLKWHFIGQLQTRQSQSVAQYAHSFHAVDRVKIAQRLSSQLSEYKRNLPIFIQVNVSGEETKAGFSCKHWKTDAEQRQTLLSAIEEINLLPHLEILGLMTMAPFNAPEEELLDIFRNMAELSKDIQESLPHIPARELSMGMSGDFEIAIREGATVVRIGSAIFGGRG</sequence>
<dbReference type="EMBL" id="CAADGH010000018">
    <property type="protein sequence ID" value="VFK75225.1"/>
    <property type="molecule type" value="Genomic_DNA"/>
</dbReference>
<name>A0A450XN68_9GAMM</name>
<comment type="cofactor">
    <cofactor evidence="3">
        <name>pyridoxal 5'-phosphate</name>
        <dbReference type="ChEBI" id="CHEBI:597326"/>
    </cofactor>
</comment>
<evidence type="ECO:0000256" key="3">
    <source>
        <dbReference type="PIRSR" id="PIRSR004848-1"/>
    </source>
</evidence>
<dbReference type="NCBIfam" id="TIGR00044">
    <property type="entry name" value="YggS family pyridoxal phosphate-dependent enzyme"/>
    <property type="match status" value="1"/>
</dbReference>
<keyword evidence="1 2" id="KW-0663">Pyridoxal phosphate</keyword>
<dbReference type="Pfam" id="PF01168">
    <property type="entry name" value="Ala_racemase_N"/>
    <property type="match status" value="1"/>
</dbReference>